<dbReference type="PANTHER" id="PTHR21556:SF2">
    <property type="entry name" value="TRESLIN"/>
    <property type="match status" value="1"/>
</dbReference>
<evidence type="ECO:0000259" key="3">
    <source>
        <dbReference type="Pfam" id="PF21855"/>
    </source>
</evidence>
<dbReference type="GO" id="GO:0003682">
    <property type="term" value="F:chromatin binding"/>
    <property type="evidence" value="ECO:0007669"/>
    <property type="project" value="TreeGrafter"/>
</dbReference>
<dbReference type="GO" id="GO:0006260">
    <property type="term" value="P:DNA replication"/>
    <property type="evidence" value="ECO:0007669"/>
    <property type="project" value="InterPro"/>
</dbReference>
<feature type="region of interest" description="Disordered" evidence="1">
    <location>
        <begin position="575"/>
        <end position="594"/>
    </location>
</feature>
<dbReference type="Pfam" id="PF21855">
    <property type="entry name" value="Treslin_STD"/>
    <property type="match status" value="1"/>
</dbReference>
<protein>
    <submittedName>
        <fullName evidence="4">TICRR</fullName>
    </submittedName>
</protein>
<dbReference type="GO" id="GO:0033314">
    <property type="term" value="P:mitotic DNA replication checkpoint signaling"/>
    <property type="evidence" value="ECO:0007669"/>
    <property type="project" value="InterPro"/>
</dbReference>
<dbReference type="GO" id="GO:0030174">
    <property type="term" value="P:regulation of DNA-templated DNA replication initiation"/>
    <property type="evidence" value="ECO:0007669"/>
    <property type="project" value="TreeGrafter"/>
</dbReference>
<sequence length="778" mass="86783">MSPGSESPSHTLQAVFLIDSNILRQSHVEQKRFIALLRLSCLRILSSLCHRSDCRQVRWGYRLYNLESSPLATHRHSKWKEFNSETFEEFEDRLERELVRQSTLVATPRKTGHNEEDNSEGSQQRPLAVLYSNVLCALIEDFQWELPVISSPVKQIKGRSSRPSHTTSFIRNFVFNFQHCPSSIEALTHFTGQSCTKPTHLVNSILSRSAQEKWKEKEIGLYWVHSDSAQTSLMNSLLDLYRPALQKLGGQLLHISDIVQMSVSASKLMLSYILHNAEHSEAPVTPVEEQICHLLCNRQVPAGSSQPIKICSSDKNVLVHLDVISMSKICKLSVEYLYSLGVAPSNMIKLEYLENNMNFFCNIANMASVCQRKTRSSVSPKLKKDNSQTLCSLEDNSTDEWKSSSENLAELHSLLVKLAASNSVMILDSKVDGTHYVLKPLTVNTATLSAVKASSVHHLSAVISTHCQTVRSGDMKIFTGKLISQNTRIQPIESAVSNITASGTEESKKSGLEKLQEIYRKKLEKCVLVEVPEIPTEKPKSNRETKRTRRVLKSAKLSRGSSMVEIAASKPKPSTEVAAASVTSAGRTPSTPSRKIKTKIVSSIDLRTESELLTYVSSSYESAVTGQSDVYLTAQSIVNTVRVFYKNSPNIVECVEDLLTKHVLKPCKTIRKTFSTNSERKSAECKISTLLILELQSLHQELSVEVSCFPPFPLYCRGGVKRTSCIPAMMTQLLVTDTSCQTDRLSFQSESGIVAAFHYAPIPLTSDDICVYVIVQQC</sequence>
<dbReference type="InterPro" id="IPR026153">
    <property type="entry name" value="Treslin"/>
</dbReference>
<evidence type="ECO:0000259" key="2">
    <source>
        <dbReference type="Pfam" id="PF21854"/>
    </source>
</evidence>
<feature type="domain" description="Treslin STD" evidence="3">
    <location>
        <begin position="611"/>
        <end position="702"/>
    </location>
</feature>
<dbReference type="GO" id="GO:0010212">
    <property type="term" value="P:response to ionizing radiation"/>
    <property type="evidence" value="ECO:0007669"/>
    <property type="project" value="InterPro"/>
</dbReference>
<accession>A0A7J7KDA7</accession>
<dbReference type="GO" id="GO:0005634">
    <property type="term" value="C:nucleus"/>
    <property type="evidence" value="ECO:0007669"/>
    <property type="project" value="InterPro"/>
</dbReference>
<comment type="caution">
    <text evidence="4">The sequence shown here is derived from an EMBL/GenBank/DDBJ whole genome shotgun (WGS) entry which is preliminary data.</text>
</comment>
<gene>
    <name evidence="4" type="ORF">EB796_005543</name>
</gene>
<name>A0A7J7KDA7_BUGNE</name>
<feature type="domain" description="Treslin N-terminal" evidence="2">
    <location>
        <begin position="15"/>
        <end position="200"/>
    </location>
</feature>
<evidence type="ECO:0000313" key="4">
    <source>
        <dbReference type="EMBL" id="KAF6036153.1"/>
    </source>
</evidence>
<feature type="compositionally biased region" description="Low complexity" evidence="1">
    <location>
        <begin position="575"/>
        <end position="585"/>
    </location>
</feature>
<dbReference type="OrthoDB" id="5812172at2759"/>
<reference evidence="4" key="1">
    <citation type="submission" date="2020-06" db="EMBL/GenBank/DDBJ databases">
        <title>Draft genome of Bugula neritina, a colonial animal packing powerful symbionts and potential medicines.</title>
        <authorList>
            <person name="Rayko M."/>
        </authorList>
    </citation>
    <scope>NUCLEOTIDE SEQUENCE [LARGE SCALE GENOMIC DNA]</scope>
    <source>
        <strain evidence="4">Kwan_BN1</strain>
    </source>
</reference>
<evidence type="ECO:0000313" key="5">
    <source>
        <dbReference type="Proteomes" id="UP000593567"/>
    </source>
</evidence>
<dbReference type="InterPro" id="IPR053920">
    <property type="entry name" value="Treslin_STD"/>
</dbReference>
<proteinExistence type="predicted"/>
<keyword evidence="5" id="KW-1185">Reference proteome</keyword>
<dbReference type="InterPro" id="IPR053919">
    <property type="entry name" value="Treslin_N"/>
</dbReference>
<dbReference type="GO" id="GO:0007095">
    <property type="term" value="P:mitotic G2 DNA damage checkpoint signaling"/>
    <property type="evidence" value="ECO:0007669"/>
    <property type="project" value="TreeGrafter"/>
</dbReference>
<evidence type="ECO:0000256" key="1">
    <source>
        <dbReference type="SAM" id="MobiDB-lite"/>
    </source>
</evidence>
<dbReference type="AlphaFoldDB" id="A0A7J7KDA7"/>
<dbReference type="EMBL" id="VXIV02000771">
    <property type="protein sequence ID" value="KAF6036153.1"/>
    <property type="molecule type" value="Genomic_DNA"/>
</dbReference>
<organism evidence="4 5">
    <name type="scientific">Bugula neritina</name>
    <name type="common">Brown bryozoan</name>
    <name type="synonym">Sertularia neritina</name>
    <dbReference type="NCBI Taxonomy" id="10212"/>
    <lineage>
        <taxon>Eukaryota</taxon>
        <taxon>Metazoa</taxon>
        <taxon>Spiralia</taxon>
        <taxon>Lophotrochozoa</taxon>
        <taxon>Bryozoa</taxon>
        <taxon>Gymnolaemata</taxon>
        <taxon>Cheilostomatida</taxon>
        <taxon>Flustrina</taxon>
        <taxon>Buguloidea</taxon>
        <taxon>Bugulidae</taxon>
        <taxon>Bugula</taxon>
    </lineage>
</organism>
<dbReference type="PANTHER" id="PTHR21556">
    <property type="entry name" value="TRESLIN"/>
    <property type="match status" value="1"/>
</dbReference>
<dbReference type="Pfam" id="PF21854">
    <property type="entry name" value="Treslin_N"/>
    <property type="match status" value="1"/>
</dbReference>
<dbReference type="Proteomes" id="UP000593567">
    <property type="component" value="Unassembled WGS sequence"/>
</dbReference>